<dbReference type="EMBL" id="PJNB01000001">
    <property type="protein sequence ID" value="PKW17540.1"/>
    <property type="molecule type" value="Genomic_DNA"/>
</dbReference>
<dbReference type="CDD" id="cd07377">
    <property type="entry name" value="WHTH_GntR"/>
    <property type="match status" value="1"/>
</dbReference>
<proteinExistence type="predicted"/>
<reference evidence="5" key="1">
    <citation type="submission" date="2017-12" db="EMBL/GenBank/DDBJ databases">
        <title>Sequencing the genomes of 1000 Actinobacteria strains.</title>
        <authorList>
            <person name="Klenk H.-P."/>
        </authorList>
    </citation>
    <scope>NUCLEOTIDE SEQUENCE [LARGE SCALE GENOMIC DNA]</scope>
    <source>
        <strain evidence="5">DSM 44228</strain>
    </source>
</reference>
<dbReference type="Proteomes" id="UP000233786">
    <property type="component" value="Unassembled WGS sequence"/>
</dbReference>
<dbReference type="PANTHER" id="PTHR43537">
    <property type="entry name" value="TRANSCRIPTIONAL REGULATOR, GNTR FAMILY"/>
    <property type="match status" value="1"/>
</dbReference>
<comment type="caution">
    <text evidence="5">The sequence shown here is derived from an EMBL/GenBank/DDBJ whole genome shotgun (WGS) entry which is preliminary data.</text>
</comment>
<accession>A0A2N3Y3S6</accession>
<keyword evidence="2" id="KW-0238">DNA-binding</keyword>
<dbReference type="GO" id="GO:0003700">
    <property type="term" value="F:DNA-binding transcription factor activity"/>
    <property type="evidence" value="ECO:0007669"/>
    <property type="project" value="InterPro"/>
</dbReference>
<dbReference type="SMART" id="SM00345">
    <property type="entry name" value="HTH_GNTR"/>
    <property type="match status" value="1"/>
</dbReference>
<evidence type="ECO:0000313" key="5">
    <source>
        <dbReference type="EMBL" id="PKW17540.1"/>
    </source>
</evidence>
<dbReference type="InterPro" id="IPR008920">
    <property type="entry name" value="TF_FadR/GntR_C"/>
</dbReference>
<keyword evidence="6" id="KW-1185">Reference proteome</keyword>
<dbReference type="OrthoDB" id="3567645at2"/>
<evidence type="ECO:0000256" key="1">
    <source>
        <dbReference type="ARBA" id="ARBA00023015"/>
    </source>
</evidence>
<dbReference type="PROSITE" id="PS50949">
    <property type="entry name" value="HTH_GNTR"/>
    <property type="match status" value="1"/>
</dbReference>
<dbReference type="SUPFAM" id="SSF46785">
    <property type="entry name" value="Winged helix' DNA-binding domain"/>
    <property type="match status" value="1"/>
</dbReference>
<dbReference type="InterPro" id="IPR011711">
    <property type="entry name" value="GntR_C"/>
</dbReference>
<dbReference type="GO" id="GO:0003677">
    <property type="term" value="F:DNA binding"/>
    <property type="evidence" value="ECO:0007669"/>
    <property type="project" value="UniProtKB-KW"/>
</dbReference>
<dbReference type="PRINTS" id="PR00035">
    <property type="entry name" value="HTHGNTR"/>
</dbReference>
<feature type="domain" description="HTH gntR-type" evidence="4">
    <location>
        <begin position="32"/>
        <end position="104"/>
    </location>
</feature>
<evidence type="ECO:0000313" key="6">
    <source>
        <dbReference type="Proteomes" id="UP000233786"/>
    </source>
</evidence>
<dbReference type="Gene3D" id="1.20.120.530">
    <property type="entry name" value="GntR ligand-binding domain-like"/>
    <property type="match status" value="1"/>
</dbReference>
<evidence type="ECO:0000256" key="3">
    <source>
        <dbReference type="ARBA" id="ARBA00023163"/>
    </source>
</evidence>
<dbReference type="InterPro" id="IPR036388">
    <property type="entry name" value="WH-like_DNA-bd_sf"/>
</dbReference>
<dbReference type="InterPro" id="IPR036390">
    <property type="entry name" value="WH_DNA-bd_sf"/>
</dbReference>
<dbReference type="AlphaFoldDB" id="A0A2N3Y3S6"/>
<dbReference type="Pfam" id="PF00392">
    <property type="entry name" value="GntR"/>
    <property type="match status" value="1"/>
</dbReference>
<evidence type="ECO:0000259" key="4">
    <source>
        <dbReference type="PROSITE" id="PS50949"/>
    </source>
</evidence>
<dbReference type="SUPFAM" id="SSF48008">
    <property type="entry name" value="GntR ligand-binding domain-like"/>
    <property type="match status" value="1"/>
</dbReference>
<dbReference type="InterPro" id="IPR000524">
    <property type="entry name" value="Tscrpt_reg_HTH_GntR"/>
</dbReference>
<dbReference type="SMART" id="SM00895">
    <property type="entry name" value="FCD"/>
    <property type="match status" value="1"/>
</dbReference>
<keyword evidence="3" id="KW-0804">Transcription</keyword>
<keyword evidence="1" id="KW-0805">Transcription regulation</keyword>
<organism evidence="5 6">
    <name type="scientific">Saccharopolyspora spinosa</name>
    <dbReference type="NCBI Taxonomy" id="60894"/>
    <lineage>
        <taxon>Bacteria</taxon>
        <taxon>Bacillati</taxon>
        <taxon>Actinomycetota</taxon>
        <taxon>Actinomycetes</taxon>
        <taxon>Pseudonocardiales</taxon>
        <taxon>Pseudonocardiaceae</taxon>
        <taxon>Saccharopolyspora</taxon>
    </lineage>
</organism>
<sequence length="264" mass="29127">MERCWWCLAKGVGLSGFGTDEQGGSWRPVARTRTYELVIERIEEQIVSGQLHVGDRLPPERDLAQMLGVSRAAVREAFRALEAQGVLRMAVGTGPDSGTTVAALPSQALTRLLRLHVALANFPLADVVQARIMLECESVRNAAQRATPDVLEDLRKLLDAMDAPGCGRERFNDLDTEFHVAIAEAGGNRLVADMTIAIRESMRRPLLTAFDDLGEEWFPIADGLRHDHRMIQQALEAGDATAAEEQMERHIRGFYRNGCAPDLA</sequence>
<dbReference type="Pfam" id="PF07729">
    <property type="entry name" value="FCD"/>
    <property type="match status" value="1"/>
</dbReference>
<protein>
    <submittedName>
        <fullName evidence="5">GntR family transcriptional regulator</fullName>
    </submittedName>
</protein>
<dbReference type="Gene3D" id="1.10.10.10">
    <property type="entry name" value="Winged helix-like DNA-binding domain superfamily/Winged helix DNA-binding domain"/>
    <property type="match status" value="1"/>
</dbReference>
<evidence type="ECO:0000256" key="2">
    <source>
        <dbReference type="ARBA" id="ARBA00023125"/>
    </source>
</evidence>
<dbReference type="PANTHER" id="PTHR43537:SF5">
    <property type="entry name" value="UXU OPERON TRANSCRIPTIONAL REGULATOR"/>
    <property type="match status" value="1"/>
</dbReference>
<dbReference type="STRING" id="994479.GCA_000194155_00933"/>
<gene>
    <name evidence="5" type="ORF">A8926_5515</name>
</gene>
<name>A0A2N3Y3S6_SACSN</name>